<gene>
    <name evidence="1" type="ORF">MA16_Dca023456</name>
</gene>
<reference evidence="1 2" key="1">
    <citation type="journal article" date="2016" name="Sci. Rep.">
        <title>The Dendrobium catenatum Lindl. genome sequence provides insights into polysaccharide synthase, floral development and adaptive evolution.</title>
        <authorList>
            <person name="Zhang G.Q."/>
            <person name="Xu Q."/>
            <person name="Bian C."/>
            <person name="Tsai W.C."/>
            <person name="Yeh C.M."/>
            <person name="Liu K.W."/>
            <person name="Yoshida K."/>
            <person name="Zhang L.S."/>
            <person name="Chang S.B."/>
            <person name="Chen F."/>
            <person name="Shi Y."/>
            <person name="Su Y.Y."/>
            <person name="Zhang Y.Q."/>
            <person name="Chen L.J."/>
            <person name="Yin Y."/>
            <person name="Lin M."/>
            <person name="Huang H."/>
            <person name="Deng H."/>
            <person name="Wang Z.W."/>
            <person name="Zhu S.L."/>
            <person name="Zhao X."/>
            <person name="Deng C."/>
            <person name="Niu S.C."/>
            <person name="Huang J."/>
            <person name="Wang M."/>
            <person name="Liu G.H."/>
            <person name="Yang H.J."/>
            <person name="Xiao X.J."/>
            <person name="Hsiao Y.Y."/>
            <person name="Wu W.L."/>
            <person name="Chen Y.Y."/>
            <person name="Mitsuda N."/>
            <person name="Ohme-Takagi M."/>
            <person name="Luo Y.B."/>
            <person name="Van de Peer Y."/>
            <person name="Liu Z.J."/>
        </authorList>
    </citation>
    <scope>NUCLEOTIDE SEQUENCE [LARGE SCALE GENOMIC DNA]</scope>
    <source>
        <tissue evidence="1">The whole plant</tissue>
    </source>
</reference>
<dbReference type="PANTHER" id="PTHR13109:SF7">
    <property type="entry name" value="NEUROCHONDRIN"/>
    <property type="match status" value="1"/>
</dbReference>
<name>A0A2I0VKT6_9ASPA</name>
<reference evidence="1 2" key="2">
    <citation type="journal article" date="2017" name="Nature">
        <title>The Apostasia genome and the evolution of orchids.</title>
        <authorList>
            <person name="Zhang G.Q."/>
            <person name="Liu K.W."/>
            <person name="Li Z."/>
            <person name="Lohaus R."/>
            <person name="Hsiao Y.Y."/>
            <person name="Niu S.C."/>
            <person name="Wang J.Y."/>
            <person name="Lin Y.C."/>
            <person name="Xu Q."/>
            <person name="Chen L.J."/>
            <person name="Yoshida K."/>
            <person name="Fujiwara S."/>
            <person name="Wang Z.W."/>
            <person name="Zhang Y.Q."/>
            <person name="Mitsuda N."/>
            <person name="Wang M."/>
            <person name="Liu G.H."/>
            <person name="Pecoraro L."/>
            <person name="Huang H.X."/>
            <person name="Xiao X.J."/>
            <person name="Lin M."/>
            <person name="Wu X.Y."/>
            <person name="Wu W.L."/>
            <person name="Chen Y.Y."/>
            <person name="Chang S.B."/>
            <person name="Sakamoto S."/>
            <person name="Ohme-Takagi M."/>
            <person name="Yagi M."/>
            <person name="Zeng S.J."/>
            <person name="Shen C.Y."/>
            <person name="Yeh C.M."/>
            <person name="Luo Y.B."/>
            <person name="Tsai W.C."/>
            <person name="Van de Peer Y."/>
            <person name="Liu Z.J."/>
        </authorList>
    </citation>
    <scope>NUCLEOTIDE SEQUENCE [LARGE SCALE GENOMIC DNA]</scope>
    <source>
        <tissue evidence="1">The whole plant</tissue>
    </source>
</reference>
<dbReference type="Pfam" id="PF05536">
    <property type="entry name" value="Neurochondrin"/>
    <property type="match status" value="1"/>
</dbReference>
<evidence type="ECO:0000313" key="2">
    <source>
        <dbReference type="Proteomes" id="UP000233837"/>
    </source>
</evidence>
<dbReference type="InterPro" id="IPR016024">
    <property type="entry name" value="ARM-type_fold"/>
</dbReference>
<keyword evidence="2" id="KW-1185">Reference proteome</keyword>
<evidence type="ECO:0008006" key="3">
    <source>
        <dbReference type="Google" id="ProtNLM"/>
    </source>
</evidence>
<protein>
    <recommendedName>
        <fullName evidence="3">Neurochondrin</fullName>
    </recommendedName>
</protein>
<dbReference type="InterPro" id="IPR008709">
    <property type="entry name" value="Neurochondrin"/>
</dbReference>
<evidence type="ECO:0000313" key="1">
    <source>
        <dbReference type="EMBL" id="PKU64030.1"/>
    </source>
</evidence>
<accession>A0A2I0VKT6</accession>
<proteinExistence type="predicted"/>
<dbReference type="SUPFAM" id="SSF48371">
    <property type="entry name" value="ARM repeat"/>
    <property type="match status" value="1"/>
</dbReference>
<dbReference type="STRING" id="906689.A0A2I0VKT6"/>
<dbReference type="AlphaFoldDB" id="A0A2I0VKT6"/>
<dbReference type="EMBL" id="KZ503452">
    <property type="protein sequence ID" value="PKU64030.1"/>
    <property type="molecule type" value="Genomic_DNA"/>
</dbReference>
<sequence length="629" mass="69904">MLQVSQESLTSPILEDCLNLLRSERDEQKLAGLLLATKLSKGDEHASMFSIYKAIGTRFLHRLLITGAGSAQGGADRDAYLKLSVTVLAGFCRVPEIASSKEMISEVPIIAEIISNSSDPSIFEECYEFLLLVASASKNAITQIIESGSIQHLARHISFLPDGSRSLEHAVRLLQLILDEIPLQTMDKRYLSAMSWMVASLSKLFAVLHNALKFDVMHLLTAFLSSQNSLFHEALGELSSENWAAYIHIGVMEILQNRIVSCEKLQALQLLDSIMHILGESWILEEKTMLEVQATLSVEKFLLLVLESARVEVAVLLNELAYLKYEASKSSTSESVLSKQQNLAVLYSLIEKIIKLISGSSEVEGTILSEGIVMQMISGLNETVNLVFDYLQDAKDHCHRKGDDILAAVRIVGSYLAEVPFACKEKTRDLLQYILSVEGEDESSPFYSICFLLPMLCQTTMEIDGCKELASFGGHKSVVDCLVKLLEKNGASFENTGTIYLACDTILNLLLSSKELGSQIEGSQFLLLLRELCYWAENSNDPSVVMMASSICALVFDLMSEKNLLNHPEFNHSTLESISQLIIKSFSQVMPTDKSNDHRDLHEIVRAGYDRWAHRFPFVQNAVARAMKA</sequence>
<dbReference type="Proteomes" id="UP000233837">
    <property type="component" value="Unassembled WGS sequence"/>
</dbReference>
<organism evidence="1 2">
    <name type="scientific">Dendrobium catenatum</name>
    <dbReference type="NCBI Taxonomy" id="906689"/>
    <lineage>
        <taxon>Eukaryota</taxon>
        <taxon>Viridiplantae</taxon>
        <taxon>Streptophyta</taxon>
        <taxon>Embryophyta</taxon>
        <taxon>Tracheophyta</taxon>
        <taxon>Spermatophyta</taxon>
        <taxon>Magnoliopsida</taxon>
        <taxon>Liliopsida</taxon>
        <taxon>Asparagales</taxon>
        <taxon>Orchidaceae</taxon>
        <taxon>Epidendroideae</taxon>
        <taxon>Malaxideae</taxon>
        <taxon>Dendrobiinae</taxon>
        <taxon>Dendrobium</taxon>
    </lineage>
</organism>
<dbReference type="PANTHER" id="PTHR13109">
    <property type="entry name" value="NEUROCHONDRIN"/>
    <property type="match status" value="1"/>
</dbReference>